<accession>A0ABU2UNF1</accession>
<reference evidence="1" key="1">
    <citation type="submission" date="2024-05" db="EMBL/GenBank/DDBJ databases">
        <title>30 novel species of actinomycetes from the DSMZ collection.</title>
        <authorList>
            <person name="Nouioui I."/>
        </authorList>
    </citation>
    <scope>NUCLEOTIDE SEQUENCE</scope>
    <source>
        <strain evidence="1">DSM 41014</strain>
    </source>
</reference>
<proteinExistence type="predicted"/>
<comment type="caution">
    <text evidence="1">The sequence shown here is derived from an EMBL/GenBank/DDBJ whole genome shotgun (WGS) entry which is preliminary data.</text>
</comment>
<evidence type="ECO:0000313" key="2">
    <source>
        <dbReference type="Proteomes" id="UP001180489"/>
    </source>
</evidence>
<dbReference type="EMBL" id="JAVRFF010000022">
    <property type="protein sequence ID" value="MDT0474466.1"/>
    <property type="molecule type" value="Genomic_DNA"/>
</dbReference>
<dbReference type="Proteomes" id="UP001180489">
    <property type="component" value="Unassembled WGS sequence"/>
</dbReference>
<protein>
    <submittedName>
        <fullName evidence="1">Uncharacterized protein</fullName>
    </submittedName>
</protein>
<evidence type="ECO:0000313" key="1">
    <source>
        <dbReference type="EMBL" id="MDT0474466.1"/>
    </source>
</evidence>
<dbReference type="RefSeq" id="WP_280903406.1">
    <property type="nucleotide sequence ID" value="NZ_JAVRFF010000022.1"/>
</dbReference>
<gene>
    <name evidence="1" type="ORF">RM863_20285</name>
</gene>
<sequence>MTSAPTRDRTPPGATLHDVGQVPWRDLTDVTGCAAAIPYLLAAIASGDDAAARTGVDRLRHRICQYGFVVGEATPATVPFLWHLAQRPQVTCRAQLLRLLRSIAGARQWETVAATSPKARRRHDDQLGWESAARRAVRDHGGAMPRLLADRDAELVRLAEELACLIF</sequence>
<keyword evidence="2" id="KW-1185">Reference proteome</keyword>
<name>A0ABU2UNF1_9ACTN</name>
<organism evidence="1 2">
    <name type="scientific">Streptomyces hintoniae</name>
    <dbReference type="NCBI Taxonomy" id="3075521"/>
    <lineage>
        <taxon>Bacteria</taxon>
        <taxon>Bacillati</taxon>
        <taxon>Actinomycetota</taxon>
        <taxon>Actinomycetes</taxon>
        <taxon>Kitasatosporales</taxon>
        <taxon>Streptomycetaceae</taxon>
        <taxon>Streptomyces</taxon>
    </lineage>
</organism>